<protein>
    <submittedName>
        <fullName evidence="3">DUF4123 domain-containing protein</fullName>
    </submittedName>
</protein>
<organism evidence="3 4">
    <name type="scientific">Variovorax paradoxus</name>
    <dbReference type="NCBI Taxonomy" id="34073"/>
    <lineage>
        <taxon>Bacteria</taxon>
        <taxon>Pseudomonadati</taxon>
        <taxon>Pseudomonadota</taxon>
        <taxon>Betaproteobacteria</taxon>
        <taxon>Burkholderiales</taxon>
        <taxon>Comamonadaceae</taxon>
        <taxon>Variovorax</taxon>
    </lineage>
</organism>
<evidence type="ECO:0000256" key="1">
    <source>
        <dbReference type="SAM" id="MobiDB-lite"/>
    </source>
</evidence>
<name>A0A5Q0LZW9_VARPD</name>
<proteinExistence type="predicted"/>
<evidence type="ECO:0000259" key="2">
    <source>
        <dbReference type="Pfam" id="PF13503"/>
    </source>
</evidence>
<dbReference type="Pfam" id="PF13503">
    <property type="entry name" value="DUF4123"/>
    <property type="match status" value="1"/>
</dbReference>
<dbReference type="InterPro" id="IPR025391">
    <property type="entry name" value="DUF4123"/>
</dbReference>
<sequence length="432" mass="47726">MERRRHPPRHAGHMDRACRDAWDARAGQEARADSADRVLGVPGTRRPSGLARGAPRLTRPTPMEIPAYEREAFEDEISQTIAQDIGTFVRLSRQSGQRGHALVNAGQCGVVDENRQEDGWIARLVARYQLDATPLFLHTPEAAAAGVGPWLVELPSMAEAADASPWLHDLARGAGAVHALSLVASPLRPVTLAAHLRSWLDAVIPPDPALDDDEAVGAVLRWFDPRIGFDMVIRWPDDVRQDFLSAFTWAGWNAEFHPHGLRCSKPFAPRSAARTAPLRLDKDLLLAMAPLNRADALLAHVHDRFGSPVFQHIAPALQRWIALDQLQAVQRLGLNDFENWITLLHQSLSLHPELPQLPGLAKNWVDTRAAGRTLAHVLEAQPAEWWQQQQNAAPRTWAQWASRFLAPLQARRGTPDAAHAFSALFSDAPAVA</sequence>
<feature type="region of interest" description="Disordered" evidence="1">
    <location>
        <begin position="39"/>
        <end position="61"/>
    </location>
</feature>
<dbReference type="AlphaFoldDB" id="A0A5Q0LZW9"/>
<evidence type="ECO:0000313" key="3">
    <source>
        <dbReference type="EMBL" id="QFZ82518.1"/>
    </source>
</evidence>
<evidence type="ECO:0000313" key="4">
    <source>
        <dbReference type="Proteomes" id="UP000326780"/>
    </source>
</evidence>
<dbReference type="Proteomes" id="UP000326780">
    <property type="component" value="Chromosome"/>
</dbReference>
<dbReference type="EMBL" id="CP045644">
    <property type="protein sequence ID" value="QFZ82518.1"/>
    <property type="molecule type" value="Genomic_DNA"/>
</dbReference>
<feature type="domain" description="DUF4123" evidence="2">
    <location>
        <begin position="127"/>
        <end position="235"/>
    </location>
</feature>
<reference evidence="3 4" key="1">
    <citation type="submission" date="2019-10" db="EMBL/GenBank/DDBJ databases">
        <title>Complete genome sequence of Variovorax paradoxus 5C-2.</title>
        <authorList>
            <person name="Gogoleva N.E."/>
            <person name="Balkin A.S."/>
        </authorList>
    </citation>
    <scope>NUCLEOTIDE SEQUENCE [LARGE SCALE GENOMIC DNA]</scope>
    <source>
        <strain evidence="3 4">5C-2</strain>
    </source>
</reference>
<gene>
    <name evidence="3" type="ORF">GFK26_06970</name>
</gene>
<accession>A0A5Q0LZW9</accession>